<organism evidence="2 3">
    <name type="scientific">Candidatus Rothia avicola</name>
    <dbReference type="NCBI Taxonomy" id="2840478"/>
    <lineage>
        <taxon>Bacteria</taxon>
        <taxon>Bacillati</taxon>
        <taxon>Actinomycetota</taxon>
        <taxon>Actinomycetes</taxon>
        <taxon>Micrococcales</taxon>
        <taxon>Micrococcaceae</taxon>
        <taxon>Rothia</taxon>
    </lineage>
</organism>
<comment type="caution">
    <text evidence="2">The sequence shown here is derived from an EMBL/GenBank/DDBJ whole genome shotgun (WGS) entry which is preliminary data.</text>
</comment>
<dbReference type="AlphaFoldDB" id="A0A9D1ZT68"/>
<protein>
    <submittedName>
        <fullName evidence="2">Class I SAM-dependent methyltransferase</fullName>
    </submittedName>
</protein>
<dbReference type="GO" id="GO:0032259">
    <property type="term" value="P:methylation"/>
    <property type="evidence" value="ECO:0007669"/>
    <property type="project" value="UniProtKB-KW"/>
</dbReference>
<reference evidence="2" key="1">
    <citation type="journal article" date="2021" name="PeerJ">
        <title>Extensive microbial diversity within the chicken gut microbiome revealed by metagenomics and culture.</title>
        <authorList>
            <person name="Gilroy R."/>
            <person name="Ravi A."/>
            <person name="Getino M."/>
            <person name="Pursley I."/>
            <person name="Horton D.L."/>
            <person name="Alikhan N.F."/>
            <person name="Baker D."/>
            <person name="Gharbi K."/>
            <person name="Hall N."/>
            <person name="Watson M."/>
            <person name="Adriaenssens E.M."/>
            <person name="Foster-Nyarko E."/>
            <person name="Jarju S."/>
            <person name="Secka A."/>
            <person name="Antonio M."/>
            <person name="Oren A."/>
            <person name="Chaudhuri R.R."/>
            <person name="La Ragione R."/>
            <person name="Hildebrand F."/>
            <person name="Pallen M.J."/>
        </authorList>
    </citation>
    <scope>NUCLEOTIDE SEQUENCE</scope>
    <source>
        <strain evidence="2">ChiHjej12B11-9195</strain>
    </source>
</reference>
<dbReference type="Proteomes" id="UP000824134">
    <property type="component" value="Unassembled WGS sequence"/>
</dbReference>
<dbReference type="GO" id="GO:0008168">
    <property type="term" value="F:methyltransferase activity"/>
    <property type="evidence" value="ECO:0007669"/>
    <property type="project" value="UniProtKB-KW"/>
</dbReference>
<dbReference type="InterPro" id="IPR041497">
    <property type="entry name" value="Thump-like"/>
</dbReference>
<name>A0A9D1ZT68_9MICC</name>
<accession>A0A9D1ZT68</accession>
<evidence type="ECO:0000259" key="1">
    <source>
        <dbReference type="Pfam" id="PF18096"/>
    </source>
</evidence>
<dbReference type="Pfam" id="PF18096">
    <property type="entry name" value="Thump_like"/>
    <property type="match status" value="1"/>
</dbReference>
<proteinExistence type="predicted"/>
<dbReference type="InterPro" id="IPR029063">
    <property type="entry name" value="SAM-dependent_MTases_sf"/>
</dbReference>
<dbReference type="Gene3D" id="3.40.50.150">
    <property type="entry name" value="Vaccinia Virus protein VP39"/>
    <property type="match status" value="1"/>
</dbReference>
<gene>
    <name evidence="2" type="ORF">H9821_07065</name>
</gene>
<reference evidence="2" key="2">
    <citation type="submission" date="2021-04" db="EMBL/GenBank/DDBJ databases">
        <authorList>
            <person name="Gilroy R."/>
        </authorList>
    </citation>
    <scope>NUCLEOTIDE SEQUENCE</scope>
    <source>
        <strain evidence="2">ChiHjej12B11-9195</strain>
    </source>
</reference>
<sequence length="426" mass="44800">MTFFPRAGAHPFSADQLATLDQLVPYNPADSLQAVSRLRAQGISAEDSSALLTQARLRALGATKFGEEASHMLFTEAGYEQATRAAVADHHAARFIEAGLTSVADLGCGLGADSLAFARAGLAVTSVELDPATAALTAHNLSPYPSAQVLVGDVEQVELEKLTTVNGERVAALWLDPARREVEGGSTTSRLFDPEAFSPPFSFLQKLAATSIPMGVKLGPGLPHEAIPNGVEAEWVSHGGSVVEVVLWFNALARPGIARSATVLGADATTRQVLGEISSPLAASADEEPVEVTELGAYLIEPDGAVVRSHLVADFARAIGATLLDENIAYLTSDSPATSPLGRAYRVLGTLPLNEKKLRRWVKEQGITALTVKKRGVDVVPEKLRAALLAGVKKKKGASGREATLILTRLGKGAASQRLAIWAEPA</sequence>
<keyword evidence="2" id="KW-0808">Transferase</keyword>
<dbReference type="EMBL" id="DXCN01000050">
    <property type="protein sequence ID" value="HIY95405.1"/>
    <property type="molecule type" value="Genomic_DNA"/>
</dbReference>
<feature type="domain" description="THUMP-like" evidence="1">
    <location>
        <begin position="342"/>
        <end position="425"/>
    </location>
</feature>
<evidence type="ECO:0000313" key="2">
    <source>
        <dbReference type="EMBL" id="HIY95405.1"/>
    </source>
</evidence>
<dbReference type="SUPFAM" id="SSF53335">
    <property type="entry name" value="S-adenosyl-L-methionine-dependent methyltransferases"/>
    <property type="match status" value="1"/>
</dbReference>
<dbReference type="CDD" id="cd02440">
    <property type="entry name" value="AdoMet_MTases"/>
    <property type="match status" value="1"/>
</dbReference>
<keyword evidence="2" id="KW-0489">Methyltransferase</keyword>
<evidence type="ECO:0000313" key="3">
    <source>
        <dbReference type="Proteomes" id="UP000824134"/>
    </source>
</evidence>